<dbReference type="InterPro" id="IPR029063">
    <property type="entry name" value="SAM-dependent_MTases_sf"/>
</dbReference>
<protein>
    <recommendedName>
        <fullName evidence="1">Methyltransferase type 11 domain-containing protein</fullName>
    </recommendedName>
</protein>
<feature type="domain" description="Methyltransferase type 11" evidence="1">
    <location>
        <begin position="48"/>
        <end position="143"/>
    </location>
</feature>
<gene>
    <name evidence="2" type="ORF">COV24_05150</name>
</gene>
<dbReference type="PANTHER" id="PTHR43861">
    <property type="entry name" value="TRANS-ACONITATE 2-METHYLTRANSFERASE-RELATED"/>
    <property type="match status" value="1"/>
</dbReference>
<dbReference type="CDD" id="cd02440">
    <property type="entry name" value="AdoMet_MTases"/>
    <property type="match status" value="1"/>
</dbReference>
<evidence type="ECO:0000259" key="1">
    <source>
        <dbReference type="Pfam" id="PF08241"/>
    </source>
</evidence>
<evidence type="ECO:0000313" key="2">
    <source>
        <dbReference type="EMBL" id="PIR43010.1"/>
    </source>
</evidence>
<reference evidence="2 3" key="1">
    <citation type="submission" date="2017-09" db="EMBL/GenBank/DDBJ databases">
        <title>Depth-based differentiation of microbial function through sediment-hosted aquifers and enrichment of novel symbionts in the deep terrestrial subsurface.</title>
        <authorList>
            <person name="Probst A.J."/>
            <person name="Ladd B."/>
            <person name="Jarett J.K."/>
            <person name="Geller-Mcgrath D.E."/>
            <person name="Sieber C.M."/>
            <person name="Emerson J.B."/>
            <person name="Anantharaman K."/>
            <person name="Thomas B.C."/>
            <person name="Malmstrom R."/>
            <person name="Stieglmeier M."/>
            <person name="Klingl A."/>
            <person name="Woyke T."/>
            <person name="Ryan C.M."/>
            <person name="Banfield J.F."/>
        </authorList>
    </citation>
    <scope>NUCLEOTIDE SEQUENCE [LARGE SCALE GENOMIC DNA]</scope>
    <source>
        <strain evidence="2">CG10_big_fil_rev_8_21_14_0_10_32_10</strain>
    </source>
</reference>
<organism evidence="2 3">
    <name type="scientific">candidate division WWE3 bacterium CG10_big_fil_rev_8_21_14_0_10_32_10</name>
    <dbReference type="NCBI Taxonomy" id="1975090"/>
    <lineage>
        <taxon>Bacteria</taxon>
        <taxon>Katanobacteria</taxon>
    </lineage>
</organism>
<dbReference type="EMBL" id="PCXU01000044">
    <property type="protein sequence ID" value="PIR43010.1"/>
    <property type="molecule type" value="Genomic_DNA"/>
</dbReference>
<dbReference type="GO" id="GO:0008757">
    <property type="term" value="F:S-adenosylmethionine-dependent methyltransferase activity"/>
    <property type="evidence" value="ECO:0007669"/>
    <property type="project" value="InterPro"/>
</dbReference>
<sequence length="216" mass="25824">MSIKKYYEKYWDNNEVMHGHVNKPPKHTNKNLDYFYNHIKKYVNGNILDLGCGTGDFLNYIKSRNRNVKKITGIDIAKNAIKIAKIRYPENDFIVCSAEEVFPIPDKTVDTIFMNDVIEHLVDIETCLEECKRVLKTKGRVIIITPEYTLIKKIIISLFFWEKIFYPTNPHIRFFTRKSLRRVMSDNRFIEIYYSWGLTWFKVIPQNMYTVYEKQN</sequence>
<dbReference type="InterPro" id="IPR013216">
    <property type="entry name" value="Methyltransf_11"/>
</dbReference>
<evidence type="ECO:0000313" key="3">
    <source>
        <dbReference type="Proteomes" id="UP000230214"/>
    </source>
</evidence>
<accession>A0A2H0R949</accession>
<dbReference type="Proteomes" id="UP000230214">
    <property type="component" value="Unassembled WGS sequence"/>
</dbReference>
<proteinExistence type="predicted"/>
<comment type="caution">
    <text evidence="2">The sequence shown here is derived from an EMBL/GenBank/DDBJ whole genome shotgun (WGS) entry which is preliminary data.</text>
</comment>
<dbReference type="Gene3D" id="3.40.50.150">
    <property type="entry name" value="Vaccinia Virus protein VP39"/>
    <property type="match status" value="1"/>
</dbReference>
<dbReference type="Pfam" id="PF08241">
    <property type="entry name" value="Methyltransf_11"/>
    <property type="match status" value="1"/>
</dbReference>
<name>A0A2H0R949_UNCKA</name>
<dbReference type="AlphaFoldDB" id="A0A2H0R949"/>
<dbReference type="SUPFAM" id="SSF53335">
    <property type="entry name" value="S-adenosyl-L-methionine-dependent methyltransferases"/>
    <property type="match status" value="1"/>
</dbReference>